<dbReference type="GO" id="GO:0006355">
    <property type="term" value="P:regulation of DNA-templated transcription"/>
    <property type="evidence" value="ECO:0007669"/>
    <property type="project" value="InterPro"/>
</dbReference>
<protein>
    <submittedName>
        <fullName evidence="3">Antitoxin ParD1/3/4</fullName>
    </submittedName>
</protein>
<evidence type="ECO:0000313" key="3">
    <source>
        <dbReference type="EMBL" id="SCB17802.1"/>
    </source>
</evidence>
<dbReference type="OrthoDB" id="9815501at2"/>
<dbReference type="InterPro" id="IPR038296">
    <property type="entry name" value="ParD_sf"/>
</dbReference>
<name>A0A1C3UQR4_9HYPH</name>
<dbReference type="PANTHER" id="PTHR36582:SF2">
    <property type="entry name" value="ANTITOXIN PARD"/>
    <property type="match status" value="1"/>
</dbReference>
<proteinExistence type="inferred from homology"/>
<accession>A0A1C3UQR4</accession>
<dbReference type="AlphaFoldDB" id="A0A1C3UQR4"/>
<gene>
    <name evidence="3" type="ORF">GA0061101_103176</name>
</gene>
<keyword evidence="2" id="KW-1277">Toxin-antitoxin system</keyword>
<dbReference type="SUPFAM" id="SSF47598">
    <property type="entry name" value="Ribbon-helix-helix"/>
    <property type="match status" value="1"/>
</dbReference>
<dbReference type="InterPro" id="IPR022789">
    <property type="entry name" value="ParD"/>
</dbReference>
<dbReference type="EMBL" id="FMAF01000003">
    <property type="protein sequence ID" value="SCB17802.1"/>
    <property type="molecule type" value="Genomic_DNA"/>
</dbReference>
<organism evidence="3 4">
    <name type="scientific">Rhizobium lusitanum</name>
    <dbReference type="NCBI Taxonomy" id="293958"/>
    <lineage>
        <taxon>Bacteria</taxon>
        <taxon>Pseudomonadati</taxon>
        <taxon>Pseudomonadota</taxon>
        <taxon>Alphaproteobacteria</taxon>
        <taxon>Hyphomicrobiales</taxon>
        <taxon>Rhizobiaceae</taxon>
        <taxon>Rhizobium/Agrobacterium group</taxon>
        <taxon>Rhizobium</taxon>
    </lineage>
</organism>
<dbReference type="InterPro" id="IPR010985">
    <property type="entry name" value="Ribbon_hlx_hlx"/>
</dbReference>
<dbReference type="Proteomes" id="UP000199205">
    <property type="component" value="Unassembled WGS sequence"/>
</dbReference>
<dbReference type="Gene3D" id="6.10.10.120">
    <property type="entry name" value="Antitoxin ParD1-like"/>
    <property type="match status" value="1"/>
</dbReference>
<evidence type="ECO:0000256" key="1">
    <source>
        <dbReference type="ARBA" id="ARBA00008580"/>
    </source>
</evidence>
<evidence type="ECO:0000313" key="4">
    <source>
        <dbReference type="Proteomes" id="UP000199205"/>
    </source>
</evidence>
<reference evidence="3 4" key="1">
    <citation type="submission" date="2016-08" db="EMBL/GenBank/DDBJ databases">
        <authorList>
            <person name="Seilhamer J.J."/>
        </authorList>
    </citation>
    <scope>NUCLEOTIDE SEQUENCE [LARGE SCALE GENOMIC DNA]</scope>
    <source>
        <strain evidence="3 4">P1-7</strain>
    </source>
</reference>
<dbReference type="NCBIfam" id="TIGR02606">
    <property type="entry name" value="antidote_CC2985"/>
    <property type="match status" value="1"/>
</dbReference>
<dbReference type="RefSeq" id="WP_037195333.1">
    <property type="nucleotide sequence ID" value="NZ_FMAF01000003.1"/>
</dbReference>
<comment type="similarity">
    <text evidence="1">Belongs to the ParD antitoxin family.</text>
</comment>
<evidence type="ECO:0000256" key="2">
    <source>
        <dbReference type="ARBA" id="ARBA00022649"/>
    </source>
</evidence>
<dbReference type="Pfam" id="PF03693">
    <property type="entry name" value="ParD_antitoxin"/>
    <property type="match status" value="1"/>
</dbReference>
<dbReference type="PANTHER" id="PTHR36582">
    <property type="entry name" value="ANTITOXIN PARD"/>
    <property type="match status" value="1"/>
</dbReference>
<sequence length="91" mass="10195">MRTSKPITVTLGKQQHLLDERLETGAYESASEVIRAALRALDREEAAVNAVVRAKIREALEDPAPDIPVDDVFAELRAYHLEQVRTDKRGL</sequence>